<dbReference type="Proteomes" id="UP000552560">
    <property type="component" value="Unassembled WGS sequence"/>
</dbReference>
<dbReference type="RefSeq" id="WP_046382167.1">
    <property type="nucleotide sequence ID" value="NZ_CBDFBJ010000236.1"/>
</dbReference>
<evidence type="ECO:0000313" key="1">
    <source>
        <dbReference type="EMBL" id="NMY01255.1"/>
    </source>
</evidence>
<name>A0A0R2ZIM4_PSEVE</name>
<sequence length="218" mass="24099">MAVLHYCYSFTSDVLKKDLAGTPDEVIARLHQKSAEACRKPSHVMAEALEAVRFSPSWLTDEEESDRPAKQLLVCLLGHCHPVLSLGRSGELPYHLILKALLTDAGWSNERITDLIRGKPATILFSMAERKDLEAIFTGLTDIVGILGPDECAKLTMELNSTRDYFFIDHARHEEVLGGIVPNWSGQGAVLAKSAWSRAVDMLSSRASERDALILILD</sequence>
<gene>
    <name evidence="1" type="ORF">HBO43_32405</name>
</gene>
<accession>A0A0R2ZIM4</accession>
<dbReference type="EMBL" id="JAAQWE010000074">
    <property type="protein sequence ID" value="NMY01255.1"/>
    <property type="molecule type" value="Genomic_DNA"/>
</dbReference>
<reference evidence="1 2" key="1">
    <citation type="journal article" date="2020" name="Front. Microbiol.">
        <title>Genetic Organization of the aprX-lipA2 Operon Affects the Proteolytic Potential of Pseudomonas Species in Milk.</title>
        <authorList>
            <person name="Maier C."/>
            <person name="Huptas C."/>
            <person name="von Neubeck M."/>
            <person name="Scherer S."/>
            <person name="Wenning M."/>
            <person name="Lucking G."/>
        </authorList>
    </citation>
    <scope>NUCLEOTIDE SEQUENCE [LARGE SCALE GENOMIC DNA]</scope>
    <source>
        <strain evidence="1 2">WS 4671</strain>
    </source>
</reference>
<comment type="caution">
    <text evidence="1">The sequence shown here is derived from an EMBL/GenBank/DDBJ whole genome shotgun (WGS) entry which is preliminary data.</text>
</comment>
<dbReference type="GeneID" id="47558573"/>
<dbReference type="KEGG" id="pvr:PverR02_25755"/>
<evidence type="ECO:0008006" key="3">
    <source>
        <dbReference type="Google" id="ProtNLM"/>
    </source>
</evidence>
<dbReference type="AlphaFoldDB" id="A0A0R2ZIM4"/>
<organism evidence="1 2">
    <name type="scientific">Pseudomonas veronii</name>
    <dbReference type="NCBI Taxonomy" id="76761"/>
    <lineage>
        <taxon>Bacteria</taxon>
        <taxon>Pseudomonadati</taxon>
        <taxon>Pseudomonadota</taxon>
        <taxon>Gammaproteobacteria</taxon>
        <taxon>Pseudomonadales</taxon>
        <taxon>Pseudomonadaceae</taxon>
        <taxon>Pseudomonas</taxon>
    </lineage>
</organism>
<proteinExistence type="predicted"/>
<evidence type="ECO:0000313" key="2">
    <source>
        <dbReference type="Proteomes" id="UP000552560"/>
    </source>
</evidence>
<protein>
    <recommendedName>
        <fullName evidence="3">DUF1877 family protein</fullName>
    </recommendedName>
</protein>